<gene>
    <name evidence="2" type="ORF">DGYR_LOCUS4706</name>
</gene>
<dbReference type="PANTHER" id="PTHR48439:SF1">
    <property type="entry name" value="HEMIMETHYLATED DNA-BINDING DOMAIN-CONTAINING PROTEIN"/>
    <property type="match status" value="1"/>
</dbReference>
<keyword evidence="3" id="KW-1185">Reference proteome</keyword>
<dbReference type="InterPro" id="IPR053189">
    <property type="entry name" value="Clp_protease_adapter_ClpF"/>
</dbReference>
<evidence type="ECO:0000313" key="2">
    <source>
        <dbReference type="EMBL" id="CAD5116031.1"/>
    </source>
</evidence>
<dbReference type="Gene3D" id="2.30.30.390">
    <property type="entry name" value="Hemimethylated DNA-binding domain"/>
    <property type="match status" value="1"/>
</dbReference>
<evidence type="ECO:0000259" key="1">
    <source>
        <dbReference type="SMART" id="SM00992"/>
    </source>
</evidence>
<feature type="domain" description="Hemimethylated DNA-binding" evidence="1">
    <location>
        <begin position="126"/>
        <end position="227"/>
    </location>
</feature>
<dbReference type="PANTHER" id="PTHR48439">
    <property type="entry name" value="HEMIMETHYLATED DNA-BINDING DOMAIN-CONTAINING PROTEIN"/>
    <property type="match status" value="1"/>
</dbReference>
<accession>A0A7I8VJZ6</accession>
<dbReference type="GO" id="GO:0003677">
    <property type="term" value="F:DNA binding"/>
    <property type="evidence" value="ECO:0007669"/>
    <property type="project" value="InterPro"/>
</dbReference>
<reference evidence="2 3" key="1">
    <citation type="submission" date="2020-08" db="EMBL/GenBank/DDBJ databases">
        <authorList>
            <person name="Hejnol A."/>
        </authorList>
    </citation>
    <scope>NUCLEOTIDE SEQUENCE [LARGE SCALE GENOMIC DNA]</scope>
</reference>
<sequence length="237" mass="27833">MIFDRRALLQFSAIFLLVPVQYLVTKYSSNTATEQTQSIKQLVRSIRTFSDKYLSLYSWKTWSKELILKFSGLKKRKLKVDKAAKNKKEMGGESFGQSPAVEVRKMKDPNGYFASSPEVRSPRPAHVKYRIGQVMKHKKWGYRGIIVGWDVRARAPEEWLRQMHPPDKPHWRDYPNYSIIVDTRDRPDGQTTYVAEENIEIVSNTKVMHPQTDKHFESWDGAQYIARPWLKELYPHD</sequence>
<name>A0A7I8VJZ6_9ANNE</name>
<dbReference type="Pfam" id="PF08755">
    <property type="entry name" value="YccV-like"/>
    <property type="match status" value="1"/>
</dbReference>
<dbReference type="EMBL" id="CAJFCJ010000006">
    <property type="protein sequence ID" value="CAD5116031.1"/>
    <property type="molecule type" value="Genomic_DNA"/>
</dbReference>
<dbReference type="OrthoDB" id="28868at2759"/>
<dbReference type="SMART" id="SM00992">
    <property type="entry name" value="YccV-like"/>
    <property type="match status" value="1"/>
</dbReference>
<dbReference type="NCBIfam" id="TIGR02097">
    <property type="entry name" value="yccV"/>
    <property type="match status" value="1"/>
</dbReference>
<proteinExistence type="predicted"/>
<evidence type="ECO:0000313" key="3">
    <source>
        <dbReference type="Proteomes" id="UP000549394"/>
    </source>
</evidence>
<dbReference type="Proteomes" id="UP000549394">
    <property type="component" value="Unassembled WGS sequence"/>
</dbReference>
<protein>
    <submittedName>
        <fullName evidence="2">DgyrCDS4963</fullName>
    </submittedName>
</protein>
<organism evidence="2 3">
    <name type="scientific">Dimorphilus gyrociliatus</name>
    <dbReference type="NCBI Taxonomy" id="2664684"/>
    <lineage>
        <taxon>Eukaryota</taxon>
        <taxon>Metazoa</taxon>
        <taxon>Spiralia</taxon>
        <taxon>Lophotrochozoa</taxon>
        <taxon>Annelida</taxon>
        <taxon>Polychaeta</taxon>
        <taxon>Polychaeta incertae sedis</taxon>
        <taxon>Dinophilidae</taxon>
        <taxon>Dimorphilus</taxon>
    </lineage>
</organism>
<dbReference type="InterPro" id="IPR036623">
    <property type="entry name" value="Hemimethylated_DNA-bd_sf"/>
</dbReference>
<comment type="caution">
    <text evidence="2">The sequence shown here is derived from an EMBL/GenBank/DDBJ whole genome shotgun (WGS) entry which is preliminary data.</text>
</comment>
<dbReference type="AlphaFoldDB" id="A0A7I8VJZ6"/>
<dbReference type="InterPro" id="IPR011722">
    <property type="entry name" value="Hemimethylated_DNA-bd_dom"/>
</dbReference>
<dbReference type="SUPFAM" id="SSF141255">
    <property type="entry name" value="YccV-like"/>
    <property type="match status" value="1"/>
</dbReference>